<accession>A0ABR1T4R7</accession>
<reference evidence="5 6" key="1">
    <citation type="submission" date="2023-01" db="EMBL/GenBank/DDBJ databases">
        <title>Analysis of 21 Apiospora genomes using comparative genomics revels a genus with tremendous synthesis potential of carbohydrate active enzymes and secondary metabolites.</title>
        <authorList>
            <person name="Sorensen T."/>
        </authorList>
    </citation>
    <scope>NUCLEOTIDE SEQUENCE [LARGE SCALE GENOMIC DNA]</scope>
    <source>
        <strain evidence="5 6">CBS 135458</strain>
    </source>
</reference>
<keyword evidence="6" id="KW-1185">Reference proteome</keyword>
<comment type="similarity">
    <text evidence="2">Belongs to the major facilitator superfamily. Monocarboxylate porter (TC 2.A.1.13) family.</text>
</comment>
<dbReference type="GeneID" id="92098901"/>
<comment type="subcellular location">
    <subcellularLocation>
        <location evidence="1">Membrane</location>
        <topology evidence="1">Multi-pass membrane protein</topology>
    </subcellularLocation>
</comment>
<dbReference type="InterPro" id="IPR011701">
    <property type="entry name" value="MFS"/>
</dbReference>
<evidence type="ECO:0000256" key="2">
    <source>
        <dbReference type="ARBA" id="ARBA00006727"/>
    </source>
</evidence>
<dbReference type="Gene3D" id="1.20.1250.20">
    <property type="entry name" value="MFS general substrate transporter like domains"/>
    <property type="match status" value="2"/>
</dbReference>
<dbReference type="PANTHER" id="PTHR11360">
    <property type="entry name" value="MONOCARBOXYLATE TRANSPORTER"/>
    <property type="match status" value="1"/>
</dbReference>
<keyword evidence="4" id="KW-0472">Membrane</keyword>
<dbReference type="RefSeq" id="XP_066708967.1">
    <property type="nucleotide sequence ID" value="XM_066865838.1"/>
</dbReference>
<feature type="transmembrane region" description="Helical" evidence="4">
    <location>
        <begin position="393"/>
        <end position="416"/>
    </location>
</feature>
<name>A0ABR1T4R7_9PEZI</name>
<evidence type="ECO:0000256" key="3">
    <source>
        <dbReference type="SAM" id="MobiDB-lite"/>
    </source>
</evidence>
<dbReference type="SUPFAM" id="SSF103473">
    <property type="entry name" value="MFS general substrate transporter"/>
    <property type="match status" value="1"/>
</dbReference>
<feature type="region of interest" description="Disordered" evidence="3">
    <location>
        <begin position="1"/>
        <end position="34"/>
    </location>
</feature>
<feature type="transmembrane region" description="Helical" evidence="4">
    <location>
        <begin position="109"/>
        <end position="131"/>
    </location>
</feature>
<feature type="transmembrane region" description="Helical" evidence="4">
    <location>
        <begin position="275"/>
        <end position="297"/>
    </location>
</feature>
<proteinExistence type="inferred from homology"/>
<evidence type="ECO:0000313" key="6">
    <source>
        <dbReference type="Proteomes" id="UP001480595"/>
    </source>
</evidence>
<comment type="caution">
    <text evidence="5">The sequence shown here is derived from an EMBL/GenBank/DDBJ whole genome shotgun (WGS) entry which is preliminary data.</text>
</comment>
<feature type="transmembrane region" description="Helical" evidence="4">
    <location>
        <begin position="225"/>
        <end position="247"/>
    </location>
</feature>
<evidence type="ECO:0000256" key="1">
    <source>
        <dbReference type="ARBA" id="ARBA00004141"/>
    </source>
</evidence>
<feature type="transmembrane region" description="Helical" evidence="4">
    <location>
        <begin position="443"/>
        <end position="462"/>
    </location>
</feature>
<feature type="transmembrane region" description="Helical" evidence="4">
    <location>
        <begin position="309"/>
        <end position="326"/>
    </location>
</feature>
<dbReference type="Pfam" id="PF07690">
    <property type="entry name" value="MFS_1"/>
    <property type="match status" value="1"/>
</dbReference>
<keyword evidence="4" id="KW-1133">Transmembrane helix</keyword>
<dbReference type="InterPro" id="IPR036259">
    <property type="entry name" value="MFS_trans_sf"/>
</dbReference>
<keyword evidence="4" id="KW-0812">Transmembrane</keyword>
<dbReference type="EMBL" id="JAQQWL010000015">
    <property type="protein sequence ID" value="KAK8041422.1"/>
    <property type="molecule type" value="Genomic_DNA"/>
</dbReference>
<gene>
    <name evidence="5" type="ORF">PG994_014429</name>
</gene>
<feature type="transmembrane region" description="Helical" evidence="4">
    <location>
        <begin position="361"/>
        <end position="381"/>
    </location>
</feature>
<feature type="transmembrane region" description="Helical" evidence="4">
    <location>
        <begin position="338"/>
        <end position="355"/>
    </location>
</feature>
<feature type="compositionally biased region" description="Polar residues" evidence="3">
    <location>
        <begin position="1"/>
        <end position="16"/>
    </location>
</feature>
<organism evidence="5 6">
    <name type="scientific">Apiospora phragmitis</name>
    <dbReference type="NCBI Taxonomy" id="2905665"/>
    <lineage>
        <taxon>Eukaryota</taxon>
        <taxon>Fungi</taxon>
        <taxon>Dikarya</taxon>
        <taxon>Ascomycota</taxon>
        <taxon>Pezizomycotina</taxon>
        <taxon>Sordariomycetes</taxon>
        <taxon>Xylariomycetidae</taxon>
        <taxon>Amphisphaeriales</taxon>
        <taxon>Apiosporaceae</taxon>
        <taxon>Apiospora</taxon>
    </lineage>
</organism>
<evidence type="ECO:0008006" key="7">
    <source>
        <dbReference type="Google" id="ProtNLM"/>
    </source>
</evidence>
<dbReference type="InterPro" id="IPR050327">
    <property type="entry name" value="Proton-linked_MCT"/>
</dbReference>
<protein>
    <recommendedName>
        <fullName evidence="7">MFS transporter</fullName>
    </recommendedName>
</protein>
<evidence type="ECO:0000256" key="4">
    <source>
        <dbReference type="SAM" id="Phobius"/>
    </source>
</evidence>
<feature type="transmembrane region" description="Helical" evidence="4">
    <location>
        <begin position="196"/>
        <end position="219"/>
    </location>
</feature>
<dbReference type="Proteomes" id="UP001480595">
    <property type="component" value="Unassembled WGS sequence"/>
</dbReference>
<dbReference type="PANTHER" id="PTHR11360:SF315">
    <property type="entry name" value="TRANSPORTER MCH2-RELATED"/>
    <property type="match status" value="1"/>
</dbReference>
<feature type="transmembrane region" description="Helical" evidence="4">
    <location>
        <begin position="138"/>
        <end position="157"/>
    </location>
</feature>
<evidence type="ECO:0000313" key="5">
    <source>
        <dbReference type="EMBL" id="KAK8041422.1"/>
    </source>
</evidence>
<feature type="transmembrane region" description="Helical" evidence="4">
    <location>
        <begin position="163"/>
        <end position="184"/>
    </location>
</feature>
<sequence>MSCNGWNASSTTSSLRLENRDDPAMTEETIQQSTPAPDGGYGWICVAAQFLINGFTWGVAAVRPPYHHRFLFFSIRTETSISKDKISFVLTPPLTAASSPTVEARPLDYAFIGGFNFTFALLVAPLATFLARRHGVRAPMFVGVVLLPVGFLAASFAQRVWHLYLTQGLCVGLGIGLVYIPATTVVPQWFAAKRSLANGICAAGSGIGGLIVCFATQALLDRVGYAWSLRITAAAVLVVNLAATLLVRSRDEEIRPDPRVFHFGLVRRSYQVRLLLGWIFVLMFGYITLMFSLADYAEAAIGRSDQDAATVPALLNLGAALGRPLIGYASDRLGRVEVAGFLTFACGVLVFGLWMPSTSYAALGVFATLSGAILGVIGALAADIVGLKELPAFLSVAWIIVVPPCLCKLSPLNYWITQLNFLLSVAEVVALALRRPSFGKRSYLYVQAFAGASYIISSFFLVELWRVRRRRANAS</sequence>